<dbReference type="InterPro" id="IPR001343">
    <property type="entry name" value="Hemolysn_Ca-bd"/>
</dbReference>
<evidence type="ECO:0000313" key="5">
    <source>
        <dbReference type="Proteomes" id="UP000253977"/>
    </source>
</evidence>
<feature type="compositionally biased region" description="Gly residues" evidence="3">
    <location>
        <begin position="708"/>
        <end position="731"/>
    </location>
</feature>
<reference evidence="4 5" key="1">
    <citation type="submission" date="2018-07" db="EMBL/GenBank/DDBJ databases">
        <title>Thalassococcus profundi sp. nov., a marine bacterium isolated from deep seawater of Okinawa Trough.</title>
        <authorList>
            <person name="Yu M."/>
        </authorList>
    </citation>
    <scope>NUCLEOTIDE SEQUENCE [LARGE SCALE GENOMIC DNA]</scope>
    <source>
        <strain evidence="4 5">WRAS1</strain>
    </source>
</reference>
<comment type="caution">
    <text evidence="4">The sequence shown here is derived from an EMBL/GenBank/DDBJ whole genome shotgun (WGS) entry which is preliminary data.</text>
</comment>
<dbReference type="Gene3D" id="2.150.10.10">
    <property type="entry name" value="Serralysin-like metalloprotease, C-terminal"/>
    <property type="match status" value="7"/>
</dbReference>
<dbReference type="PRINTS" id="PR00313">
    <property type="entry name" value="CABNDNGRPT"/>
</dbReference>
<dbReference type="PANTHER" id="PTHR38340:SF1">
    <property type="entry name" value="S-LAYER PROTEIN"/>
    <property type="match status" value="1"/>
</dbReference>
<keyword evidence="5" id="KW-1185">Reference proteome</keyword>
<sequence length="931" mass="95933">MTTYTYDSIFFTFGNDDLVEDFSSSSVSLVTAPIISALDYSFGSETNEDGLRNIAPVNANEIYTLLIDGQVDRDEFVTVAKVDWNDGGVNKSTFIILIEDENGGNHVVFLGGDNPQLVSAAAFDEFNSKVTGISNPLSGPFSPGSPIDLNAIPTVSVTNNDLIIGFDDGEVLNGGIGNDTIIAEGGDDTIIPGQGEDVINPGTGNDTVDLTRVGGDDSYLVIDHSDLNSGILASINGRTNTATINKFAQGTTTLINVRDELSLEGMGIHGTSTGDSFFAVIGGDDFLAIRPGEGDDTIEVGAANEGYIRLDYRDSADAVQVDLDAGTVQRGVFTDTIIGVIPEVRGSNNDDTLIGNSLDNIFNPRRGNDTIDGAGGFDLVRYDRNGVTALEVDLEAGTAIGTWDGQAFSDELGNIEYIRGSRVGNDSIVGSTGGNRLRTFDGSDTINGNGGDDIIEDLGDSGTDLAIVASTLDNISKTEIDGNNALVIFASTGISSYFGIEQFRVGSTTYTQQQLIDAVAGNVPPPAGPSNGDDDILGTDDAEFIDALAGNDDVDGAGGDDTIDGGTGNDTIDGGDGTDTALLNVNLDQVGTVTQNNDGSITIVSAQGTDTYTNVELFDLNGTVVTATAILGGPFSTEESEGDDILTGGTEDDRIEGGDGNDTINGGDGNDGLKGGNDDDLLVGGPGDDRLPGEGGNDTIIGNAGNDRLGGGPGNDLMIGGLGNDSGGAGPGDDTIYAGDGNDVFNSGIGNDYIDQGAGDDRSGGSFNNDTIFGGTGNDTIGGGEGFDLLYGEDGDDQFGGGGFNDTIFGGNGNDLINGGEGNDLLHGDAGNDTLNGGFGNDTVIGGSGADEFFFNSLFGDGTTVVEDFEQGADMLRFVGLRSTDRDIERLNITNTTFDGQQSVTMSYADHTVIVLGENANSFDDSDFLFG</sequence>
<dbReference type="InterPro" id="IPR011049">
    <property type="entry name" value="Serralysin-like_metalloprot_C"/>
</dbReference>
<protein>
    <submittedName>
        <fullName evidence="4">Calcium-binding protein</fullName>
    </submittedName>
</protein>
<evidence type="ECO:0000256" key="2">
    <source>
        <dbReference type="ARBA" id="ARBA00022525"/>
    </source>
</evidence>
<dbReference type="RefSeq" id="WP_114511508.1">
    <property type="nucleotide sequence ID" value="NZ_QPMK01000010.1"/>
</dbReference>
<dbReference type="EMBL" id="QPMK01000010">
    <property type="protein sequence ID" value="RDD65696.1"/>
    <property type="molecule type" value="Genomic_DNA"/>
</dbReference>
<dbReference type="AlphaFoldDB" id="A0A369TRW7"/>
<evidence type="ECO:0000256" key="3">
    <source>
        <dbReference type="SAM" id="MobiDB-lite"/>
    </source>
</evidence>
<evidence type="ECO:0000313" key="4">
    <source>
        <dbReference type="EMBL" id="RDD65696.1"/>
    </source>
</evidence>
<evidence type="ECO:0000256" key="1">
    <source>
        <dbReference type="ARBA" id="ARBA00004613"/>
    </source>
</evidence>
<keyword evidence="2" id="KW-0964">Secreted</keyword>
<feature type="compositionally biased region" description="Gly residues" evidence="3">
    <location>
        <begin position="666"/>
        <end position="675"/>
    </location>
</feature>
<dbReference type="OrthoDB" id="7727094at2"/>
<dbReference type="Pfam" id="PF00353">
    <property type="entry name" value="HemolysinCabind"/>
    <property type="match status" value="9"/>
</dbReference>
<comment type="subcellular location">
    <subcellularLocation>
        <location evidence="1">Secreted</location>
    </subcellularLocation>
</comment>
<dbReference type="PROSITE" id="PS00330">
    <property type="entry name" value="HEMOLYSIN_CALCIUM"/>
    <property type="match status" value="5"/>
</dbReference>
<dbReference type="InterPro" id="IPR018511">
    <property type="entry name" value="Hemolysin-typ_Ca-bd_CS"/>
</dbReference>
<dbReference type="GO" id="GO:0005509">
    <property type="term" value="F:calcium ion binding"/>
    <property type="evidence" value="ECO:0007669"/>
    <property type="project" value="InterPro"/>
</dbReference>
<accession>A0A369TRW7</accession>
<organism evidence="4 5">
    <name type="scientific">Thalassococcus profundi</name>
    <dbReference type="NCBI Taxonomy" id="2282382"/>
    <lineage>
        <taxon>Bacteria</taxon>
        <taxon>Pseudomonadati</taxon>
        <taxon>Pseudomonadota</taxon>
        <taxon>Alphaproteobacteria</taxon>
        <taxon>Rhodobacterales</taxon>
        <taxon>Roseobacteraceae</taxon>
        <taxon>Thalassococcus</taxon>
    </lineage>
</organism>
<dbReference type="Proteomes" id="UP000253977">
    <property type="component" value="Unassembled WGS sequence"/>
</dbReference>
<feature type="region of interest" description="Disordered" evidence="3">
    <location>
        <begin position="635"/>
        <end position="734"/>
    </location>
</feature>
<dbReference type="InterPro" id="IPR050557">
    <property type="entry name" value="RTX_toxin/Mannuronan_C5-epim"/>
</dbReference>
<name>A0A369TRW7_9RHOB</name>
<proteinExistence type="predicted"/>
<dbReference type="SUPFAM" id="SSF51120">
    <property type="entry name" value="beta-Roll"/>
    <property type="match status" value="5"/>
</dbReference>
<dbReference type="PANTHER" id="PTHR38340">
    <property type="entry name" value="S-LAYER PROTEIN"/>
    <property type="match status" value="1"/>
</dbReference>
<gene>
    <name evidence="4" type="ORF">DU478_13560</name>
</gene>
<dbReference type="GO" id="GO:0005576">
    <property type="term" value="C:extracellular region"/>
    <property type="evidence" value="ECO:0007669"/>
    <property type="project" value="UniProtKB-SubCell"/>
</dbReference>